<feature type="domain" description="Metallo-beta-lactamase" evidence="5">
    <location>
        <begin position="91"/>
        <end position="299"/>
    </location>
</feature>
<evidence type="ECO:0000313" key="7">
    <source>
        <dbReference type="Proteomes" id="UP001055460"/>
    </source>
</evidence>
<dbReference type="InterPro" id="IPR006311">
    <property type="entry name" value="TAT_signal"/>
</dbReference>
<dbReference type="Gene3D" id="3.60.15.10">
    <property type="entry name" value="Ribonuclease Z/Hydroxyacylglutathione hydrolase-like"/>
    <property type="match status" value="1"/>
</dbReference>
<comment type="similarity">
    <text evidence="1">Belongs to the metallo-beta-lactamase superfamily.</text>
</comment>
<evidence type="ECO:0000256" key="3">
    <source>
        <dbReference type="ARBA" id="ARBA00022801"/>
    </source>
</evidence>
<evidence type="ECO:0000313" key="6">
    <source>
        <dbReference type="EMBL" id="USJ25181.1"/>
    </source>
</evidence>
<dbReference type="Proteomes" id="UP001055460">
    <property type="component" value="Chromosome"/>
</dbReference>
<keyword evidence="3" id="KW-0378">Hydrolase</keyword>
<reference evidence="6" key="1">
    <citation type="submission" date="2022-06" db="EMBL/GenBank/DDBJ databases">
        <title>Physiological and biochemical characterization and genomic elucidation of a strain of the genus Ensifer adhaerens M8 that combines arsenic oxidation and chromium reduction.</title>
        <authorList>
            <person name="Li X."/>
            <person name="Yu c."/>
        </authorList>
    </citation>
    <scope>NUCLEOTIDE SEQUENCE</scope>
    <source>
        <strain evidence="6">M8</strain>
    </source>
</reference>
<evidence type="ECO:0000256" key="1">
    <source>
        <dbReference type="ARBA" id="ARBA00007749"/>
    </source>
</evidence>
<keyword evidence="2" id="KW-0479">Metal-binding</keyword>
<dbReference type="PANTHER" id="PTHR42978">
    <property type="entry name" value="QUORUM-QUENCHING LACTONASE YTNP-RELATED-RELATED"/>
    <property type="match status" value="1"/>
</dbReference>
<dbReference type="EMBL" id="CP098807">
    <property type="protein sequence ID" value="USJ25181.1"/>
    <property type="molecule type" value="Genomic_DNA"/>
</dbReference>
<dbReference type="GO" id="GO:0046872">
    <property type="term" value="F:metal ion binding"/>
    <property type="evidence" value="ECO:0007669"/>
    <property type="project" value="UniProtKB-KW"/>
</dbReference>
<keyword evidence="4" id="KW-0862">Zinc</keyword>
<dbReference type="InterPro" id="IPR036866">
    <property type="entry name" value="RibonucZ/Hydroxyglut_hydro"/>
</dbReference>
<gene>
    <name evidence="6" type="ORF">NE863_09510</name>
</gene>
<dbReference type="OrthoDB" id="9773738at2"/>
<protein>
    <submittedName>
        <fullName evidence="6">MBL fold metallo-hydrolase</fullName>
    </submittedName>
</protein>
<name>A0A9Q9DBJ6_ENSAD</name>
<sequence length="321" mass="34256">MTSSHNPTDVSGPGRREFLAGTGALAASALLLKGAHAADIKRFRHGGFDISVVSDGFIMLPVSIVLPDATAEERPEIMRRLGGTPEKAPFHTNIPVIRTGDDLIVVDDGSGTRFQESAGKLHANLLAAGIDPSAVTKVVLTHAHPDHAGGTVGADGTLAFPNAQYFVSEGEWRFWTDPNFEKTMPQVLHGFAKGAQRDLFAVKDRLTLVKPGDEIVSGMQVLDTRGHTPGHISLQLSGGDGAGHEGLVITGDAVTSNIVFFEHPDWHFGFDTDAELALKNRKALIDRAASERLALLGYHWAYPGIGRAERNGAAYRFVAAG</sequence>
<dbReference type="GO" id="GO:0016787">
    <property type="term" value="F:hydrolase activity"/>
    <property type="evidence" value="ECO:0007669"/>
    <property type="project" value="UniProtKB-KW"/>
</dbReference>
<dbReference type="PANTHER" id="PTHR42978:SF6">
    <property type="entry name" value="QUORUM-QUENCHING LACTONASE YTNP-RELATED"/>
    <property type="match status" value="1"/>
</dbReference>
<dbReference type="AlphaFoldDB" id="A0A9Q9DBJ6"/>
<dbReference type="CDD" id="cd07720">
    <property type="entry name" value="OPHC2-like_MBL-fold"/>
    <property type="match status" value="1"/>
</dbReference>
<dbReference type="Pfam" id="PF00753">
    <property type="entry name" value="Lactamase_B"/>
    <property type="match status" value="1"/>
</dbReference>
<organism evidence="6 7">
    <name type="scientific">Ensifer adhaerens</name>
    <name type="common">Sinorhizobium morelense</name>
    <dbReference type="NCBI Taxonomy" id="106592"/>
    <lineage>
        <taxon>Bacteria</taxon>
        <taxon>Pseudomonadati</taxon>
        <taxon>Pseudomonadota</taxon>
        <taxon>Alphaproteobacteria</taxon>
        <taxon>Hyphomicrobiales</taxon>
        <taxon>Rhizobiaceae</taxon>
        <taxon>Sinorhizobium/Ensifer group</taxon>
        <taxon>Ensifer</taxon>
    </lineage>
</organism>
<dbReference type="SMART" id="SM00849">
    <property type="entry name" value="Lactamase_B"/>
    <property type="match status" value="1"/>
</dbReference>
<dbReference type="RefSeq" id="WP_090294060.1">
    <property type="nucleotide sequence ID" value="NZ_CAXURO020000001.1"/>
</dbReference>
<proteinExistence type="inferred from homology"/>
<evidence type="ECO:0000256" key="2">
    <source>
        <dbReference type="ARBA" id="ARBA00022723"/>
    </source>
</evidence>
<evidence type="ECO:0000259" key="5">
    <source>
        <dbReference type="SMART" id="SM00849"/>
    </source>
</evidence>
<dbReference type="SUPFAM" id="SSF56281">
    <property type="entry name" value="Metallo-hydrolase/oxidoreductase"/>
    <property type="match status" value="1"/>
</dbReference>
<dbReference type="InterPro" id="IPR001279">
    <property type="entry name" value="Metallo-B-lactamas"/>
</dbReference>
<dbReference type="PROSITE" id="PS51318">
    <property type="entry name" value="TAT"/>
    <property type="match status" value="1"/>
</dbReference>
<evidence type="ECO:0000256" key="4">
    <source>
        <dbReference type="ARBA" id="ARBA00022833"/>
    </source>
</evidence>
<dbReference type="InterPro" id="IPR051013">
    <property type="entry name" value="MBL_superfamily_lactonases"/>
</dbReference>
<accession>A0A9Q9DBJ6</accession>